<reference evidence="1 2" key="2">
    <citation type="journal article" date="2022" name="Mol. Ecol. Resour.">
        <title>The genomes of chicory, endive, great burdock and yacon provide insights into Asteraceae paleo-polyploidization history and plant inulin production.</title>
        <authorList>
            <person name="Fan W."/>
            <person name="Wang S."/>
            <person name="Wang H."/>
            <person name="Wang A."/>
            <person name="Jiang F."/>
            <person name="Liu H."/>
            <person name="Zhao H."/>
            <person name="Xu D."/>
            <person name="Zhang Y."/>
        </authorList>
    </citation>
    <scope>NUCLEOTIDE SEQUENCE [LARGE SCALE GENOMIC DNA]</scope>
    <source>
        <strain evidence="2">cv. Niubang</strain>
    </source>
</reference>
<sequence>MRKLEGKKKKGDEEIIKRVFERKKKEDEDRLRRKEDSKIKYDMERREQRLQKKYDEAKEKAVKGKSPVVGSKVAISPFSSSASSGVPCGQSTINRVLGLKKPGCCVFAARMPTFEDDEDDLVVTLAIESKSWEVLGNVNLDQILVKEMMDLVVLSELLLDVFSPETLVTRVKSELDMKDATLRGRCFRSPETATAGDKSLDHIPNPFREETLKMDVEQGLPIFWIREGISFDVSICMIMCSLTSVIVTF</sequence>
<proteinExistence type="predicted"/>
<reference evidence="2" key="1">
    <citation type="journal article" date="2022" name="Mol. Ecol. Resour.">
        <title>The genomes of chicory, endive, great burdock and yacon provide insights into Asteraceae palaeo-polyploidization history and plant inulin production.</title>
        <authorList>
            <person name="Fan W."/>
            <person name="Wang S."/>
            <person name="Wang H."/>
            <person name="Wang A."/>
            <person name="Jiang F."/>
            <person name="Liu H."/>
            <person name="Zhao H."/>
            <person name="Xu D."/>
            <person name="Zhang Y."/>
        </authorList>
    </citation>
    <scope>NUCLEOTIDE SEQUENCE [LARGE SCALE GENOMIC DNA]</scope>
    <source>
        <strain evidence="2">cv. Niubang</strain>
    </source>
</reference>
<dbReference type="Proteomes" id="UP001055879">
    <property type="component" value="Linkage Group LG11"/>
</dbReference>
<keyword evidence="2" id="KW-1185">Reference proteome</keyword>
<evidence type="ECO:0000313" key="2">
    <source>
        <dbReference type="Proteomes" id="UP001055879"/>
    </source>
</evidence>
<protein>
    <submittedName>
        <fullName evidence="1">Uncharacterized protein</fullName>
    </submittedName>
</protein>
<evidence type="ECO:0000313" key="1">
    <source>
        <dbReference type="EMBL" id="KAI3692539.1"/>
    </source>
</evidence>
<name>A0ACB8Z4E6_ARCLA</name>
<gene>
    <name evidence="1" type="ORF">L6452_32356</name>
</gene>
<organism evidence="1 2">
    <name type="scientific">Arctium lappa</name>
    <name type="common">Greater burdock</name>
    <name type="synonym">Lappa major</name>
    <dbReference type="NCBI Taxonomy" id="4217"/>
    <lineage>
        <taxon>Eukaryota</taxon>
        <taxon>Viridiplantae</taxon>
        <taxon>Streptophyta</taxon>
        <taxon>Embryophyta</taxon>
        <taxon>Tracheophyta</taxon>
        <taxon>Spermatophyta</taxon>
        <taxon>Magnoliopsida</taxon>
        <taxon>eudicotyledons</taxon>
        <taxon>Gunneridae</taxon>
        <taxon>Pentapetalae</taxon>
        <taxon>asterids</taxon>
        <taxon>campanulids</taxon>
        <taxon>Asterales</taxon>
        <taxon>Asteraceae</taxon>
        <taxon>Carduoideae</taxon>
        <taxon>Cardueae</taxon>
        <taxon>Arctiinae</taxon>
        <taxon>Arctium</taxon>
    </lineage>
</organism>
<comment type="caution">
    <text evidence="1">The sequence shown here is derived from an EMBL/GenBank/DDBJ whole genome shotgun (WGS) entry which is preliminary data.</text>
</comment>
<accession>A0ACB8Z4E6</accession>
<dbReference type="EMBL" id="CM042057">
    <property type="protein sequence ID" value="KAI3692539.1"/>
    <property type="molecule type" value="Genomic_DNA"/>
</dbReference>